<dbReference type="AlphaFoldDB" id="A0A9J6ATQ7"/>
<dbReference type="Gene3D" id="3.60.10.10">
    <property type="entry name" value="Endonuclease/exonuclease/phosphatase"/>
    <property type="match status" value="1"/>
</dbReference>
<dbReference type="OrthoDB" id="1267182at2759"/>
<name>A0A9J6ATQ7_SOLCO</name>
<dbReference type="PANTHER" id="PTHR33710">
    <property type="entry name" value="BNAC02G09200D PROTEIN"/>
    <property type="match status" value="1"/>
</dbReference>
<feature type="region of interest" description="Disordered" evidence="1">
    <location>
        <begin position="67"/>
        <end position="101"/>
    </location>
</feature>
<dbReference type="Proteomes" id="UP000824120">
    <property type="component" value="Chromosome 2"/>
</dbReference>
<evidence type="ECO:0000313" key="2">
    <source>
        <dbReference type="EMBL" id="KAG5627675.1"/>
    </source>
</evidence>
<protein>
    <recommendedName>
        <fullName evidence="4">Endonuclease/exonuclease/phosphatase domain-containing protein</fullName>
    </recommendedName>
</protein>
<sequence length="101" mass="11619">MIDLGFKGNKYTWSNKRYKNRCSLILERLDRCLANNSWILNYPEASVTHLSHTRSDHCLLLISLGNRRPNSSSRTFRLQPSQPNSMLSPLTSSNLRLENGI</sequence>
<keyword evidence="3" id="KW-1185">Reference proteome</keyword>
<organism evidence="2 3">
    <name type="scientific">Solanum commersonii</name>
    <name type="common">Commerson's wild potato</name>
    <name type="synonym">Commerson's nightshade</name>
    <dbReference type="NCBI Taxonomy" id="4109"/>
    <lineage>
        <taxon>Eukaryota</taxon>
        <taxon>Viridiplantae</taxon>
        <taxon>Streptophyta</taxon>
        <taxon>Embryophyta</taxon>
        <taxon>Tracheophyta</taxon>
        <taxon>Spermatophyta</taxon>
        <taxon>Magnoliopsida</taxon>
        <taxon>eudicotyledons</taxon>
        <taxon>Gunneridae</taxon>
        <taxon>Pentapetalae</taxon>
        <taxon>asterids</taxon>
        <taxon>lamiids</taxon>
        <taxon>Solanales</taxon>
        <taxon>Solanaceae</taxon>
        <taxon>Solanoideae</taxon>
        <taxon>Solaneae</taxon>
        <taxon>Solanum</taxon>
    </lineage>
</organism>
<gene>
    <name evidence="2" type="ORF">H5410_012893</name>
</gene>
<accession>A0A9J6ATQ7</accession>
<comment type="caution">
    <text evidence="2">The sequence shown here is derived from an EMBL/GenBank/DDBJ whole genome shotgun (WGS) entry which is preliminary data.</text>
</comment>
<evidence type="ECO:0000256" key="1">
    <source>
        <dbReference type="SAM" id="MobiDB-lite"/>
    </source>
</evidence>
<dbReference type="PANTHER" id="PTHR33710:SF67">
    <property type="entry name" value="RETROTRANSPOSON PROTEIN, UNCLASSIFIED"/>
    <property type="match status" value="1"/>
</dbReference>
<reference evidence="2 3" key="1">
    <citation type="submission" date="2020-09" db="EMBL/GenBank/DDBJ databases">
        <title>De no assembly of potato wild relative species, Solanum commersonii.</title>
        <authorList>
            <person name="Cho K."/>
        </authorList>
    </citation>
    <scope>NUCLEOTIDE SEQUENCE [LARGE SCALE GENOMIC DNA]</scope>
    <source>
        <strain evidence="2">LZ3.2</strain>
        <tissue evidence="2">Leaf</tissue>
    </source>
</reference>
<dbReference type="SUPFAM" id="SSF56219">
    <property type="entry name" value="DNase I-like"/>
    <property type="match status" value="1"/>
</dbReference>
<feature type="compositionally biased region" description="Polar residues" evidence="1">
    <location>
        <begin position="68"/>
        <end position="101"/>
    </location>
</feature>
<dbReference type="EMBL" id="JACXVP010000002">
    <property type="protein sequence ID" value="KAG5627675.1"/>
    <property type="molecule type" value="Genomic_DNA"/>
</dbReference>
<evidence type="ECO:0008006" key="4">
    <source>
        <dbReference type="Google" id="ProtNLM"/>
    </source>
</evidence>
<dbReference type="InterPro" id="IPR036691">
    <property type="entry name" value="Endo/exonu/phosph_ase_sf"/>
</dbReference>
<evidence type="ECO:0000313" key="3">
    <source>
        <dbReference type="Proteomes" id="UP000824120"/>
    </source>
</evidence>
<proteinExistence type="predicted"/>